<dbReference type="EMBL" id="CM037159">
    <property type="protein sequence ID" value="KAH7864972.1"/>
    <property type="molecule type" value="Genomic_DNA"/>
</dbReference>
<evidence type="ECO:0000313" key="1">
    <source>
        <dbReference type="EMBL" id="KAH7864972.1"/>
    </source>
</evidence>
<dbReference type="Proteomes" id="UP000828048">
    <property type="component" value="Chromosome 9"/>
</dbReference>
<accession>A0ACB7ZGK8</accession>
<comment type="caution">
    <text evidence="1">The sequence shown here is derived from an EMBL/GenBank/DDBJ whole genome shotgun (WGS) entry which is preliminary data.</text>
</comment>
<sequence>MKEMSSRNSYYYQAENEADKGITSTPKLVYKPRVCRCGLGAEIKIVESEKASKGELYFRCPKPHRERCGFFNWCLPEGWGNVATSGVCSATIPYNISPSNAGDDAGPLQRELMNLRRQLDYSKLLTKGLLIFVSDIYLCYSGNMSSSQTAASKGKNASSVGMKAQWDQLSKECLIHACVEELGGASYKTGTVLTKVGWVNVVKKFNERTGETGLGRDPETGAIAASDDWWDIKLMRYPDCAKFREKPLPLEDEMRILFGSNTATGEHKYTPSSGLLPAAPGVRITPNVDPENIDALLEDDDEIQELVHPTESLKKRRANSSVAKKTIPKGKKGSATSRLEACLQQIVDSTDSASSPSVHRSAELPTLKEAADALNELPEFKDDSELWARAFNILGGPRQRALFMACPDEMKRYYWLTHEMTRVQKAELGNSNWFAPPSTNPGEL</sequence>
<organism evidence="1 2">
    <name type="scientific">Vaccinium darrowii</name>
    <dbReference type="NCBI Taxonomy" id="229202"/>
    <lineage>
        <taxon>Eukaryota</taxon>
        <taxon>Viridiplantae</taxon>
        <taxon>Streptophyta</taxon>
        <taxon>Embryophyta</taxon>
        <taxon>Tracheophyta</taxon>
        <taxon>Spermatophyta</taxon>
        <taxon>Magnoliopsida</taxon>
        <taxon>eudicotyledons</taxon>
        <taxon>Gunneridae</taxon>
        <taxon>Pentapetalae</taxon>
        <taxon>asterids</taxon>
        <taxon>Ericales</taxon>
        <taxon>Ericaceae</taxon>
        <taxon>Vaccinioideae</taxon>
        <taxon>Vaccinieae</taxon>
        <taxon>Vaccinium</taxon>
    </lineage>
</organism>
<keyword evidence="2" id="KW-1185">Reference proteome</keyword>
<name>A0ACB7ZGK8_9ERIC</name>
<reference evidence="1 2" key="1">
    <citation type="journal article" date="2021" name="Hortic Res">
        <title>High-quality reference genome and annotation aids understanding of berry development for evergreen blueberry (Vaccinium darrowii).</title>
        <authorList>
            <person name="Yu J."/>
            <person name="Hulse-Kemp A.M."/>
            <person name="Babiker E."/>
            <person name="Staton M."/>
        </authorList>
    </citation>
    <scope>NUCLEOTIDE SEQUENCE [LARGE SCALE GENOMIC DNA]</scope>
    <source>
        <strain evidence="2">cv. NJ 8807/NJ 8810</strain>
        <tissue evidence="1">Young leaf</tissue>
    </source>
</reference>
<gene>
    <name evidence="1" type="ORF">Vadar_000572</name>
</gene>
<protein>
    <submittedName>
        <fullName evidence="1">Uncharacterized protein</fullName>
    </submittedName>
</protein>
<evidence type="ECO:0000313" key="2">
    <source>
        <dbReference type="Proteomes" id="UP000828048"/>
    </source>
</evidence>
<proteinExistence type="predicted"/>